<dbReference type="GO" id="GO:0003700">
    <property type="term" value="F:DNA-binding transcription factor activity"/>
    <property type="evidence" value="ECO:0007669"/>
    <property type="project" value="TreeGrafter"/>
</dbReference>
<dbReference type="SMART" id="SM00530">
    <property type="entry name" value="HTH_XRE"/>
    <property type="match status" value="1"/>
</dbReference>
<keyword evidence="3" id="KW-0804">Transcription</keyword>
<dbReference type="PANTHER" id="PTHR46797:SF23">
    <property type="entry name" value="HTH-TYPE TRANSCRIPTIONAL REGULATOR SUTR"/>
    <property type="match status" value="1"/>
</dbReference>
<evidence type="ECO:0000256" key="2">
    <source>
        <dbReference type="ARBA" id="ARBA00023125"/>
    </source>
</evidence>
<dbReference type="HOGENOM" id="CLU_2315549_0_0_11"/>
<dbReference type="PROSITE" id="PS50943">
    <property type="entry name" value="HTH_CROC1"/>
    <property type="match status" value="1"/>
</dbReference>
<evidence type="ECO:0000256" key="3">
    <source>
        <dbReference type="ARBA" id="ARBA00023163"/>
    </source>
</evidence>
<evidence type="ECO:0000259" key="4">
    <source>
        <dbReference type="PROSITE" id="PS50943"/>
    </source>
</evidence>
<dbReference type="CDD" id="cd00093">
    <property type="entry name" value="HTH_XRE"/>
    <property type="match status" value="1"/>
</dbReference>
<evidence type="ECO:0000313" key="6">
    <source>
        <dbReference type="Proteomes" id="UP000006659"/>
    </source>
</evidence>
<evidence type="ECO:0000256" key="1">
    <source>
        <dbReference type="ARBA" id="ARBA00023015"/>
    </source>
</evidence>
<dbReference type="PANTHER" id="PTHR46797">
    <property type="entry name" value="HTH-TYPE TRANSCRIPTIONAL REGULATOR"/>
    <property type="match status" value="1"/>
</dbReference>
<organism evidence="5 6">
    <name type="scientific">Corynebacterium variabile (strain DSM 44702 / CIP 107183 / JCM 12073 / NCIMB 30131)</name>
    <name type="common">Corynebacterium mooreparkense</name>
    <dbReference type="NCBI Taxonomy" id="858619"/>
    <lineage>
        <taxon>Bacteria</taxon>
        <taxon>Bacillati</taxon>
        <taxon>Actinomycetota</taxon>
        <taxon>Actinomycetes</taxon>
        <taxon>Mycobacteriales</taxon>
        <taxon>Corynebacteriaceae</taxon>
        <taxon>Corynebacterium</taxon>
    </lineage>
</organism>
<dbReference type="Pfam" id="PF01381">
    <property type="entry name" value="HTH_3"/>
    <property type="match status" value="1"/>
</dbReference>
<gene>
    <name evidence="5" type="ordered locus">CVAR_2133</name>
</gene>
<dbReference type="Proteomes" id="UP000006659">
    <property type="component" value="Chromosome"/>
</dbReference>
<proteinExistence type="predicted"/>
<dbReference type="InterPro" id="IPR010982">
    <property type="entry name" value="Lambda_DNA-bd_dom_sf"/>
</dbReference>
<dbReference type="eggNOG" id="ENOG5031U2F">
    <property type="taxonomic scope" value="Bacteria"/>
</dbReference>
<name>G0HF31_CORVD</name>
<dbReference type="AlphaFoldDB" id="G0HF31"/>
<feature type="domain" description="HTH cro/C1-type" evidence="4">
    <location>
        <begin position="30"/>
        <end position="84"/>
    </location>
</feature>
<protein>
    <recommendedName>
        <fullName evidence="4">HTH cro/C1-type domain-containing protein</fullName>
    </recommendedName>
</protein>
<dbReference type="GO" id="GO:0003677">
    <property type="term" value="F:DNA binding"/>
    <property type="evidence" value="ECO:0007669"/>
    <property type="project" value="UniProtKB-KW"/>
</dbReference>
<keyword evidence="1" id="KW-0805">Transcription regulation</keyword>
<sequence>MVLVPQNSAHLSETTLRRQRLRRMSLGAVIRVLRRQKGLTQQQLADAVEVSKRSVVRVEKGEQSITMDTFGRYADALGMRPSDLLRQAEVWSETNLSGD</sequence>
<dbReference type="GO" id="GO:0005829">
    <property type="term" value="C:cytosol"/>
    <property type="evidence" value="ECO:0007669"/>
    <property type="project" value="TreeGrafter"/>
</dbReference>
<dbReference type="InterPro" id="IPR050807">
    <property type="entry name" value="TransReg_Diox_bact_type"/>
</dbReference>
<accession>G0HF31</accession>
<dbReference type="EMBL" id="CP002917">
    <property type="protein sequence ID" value="AEK37483.1"/>
    <property type="molecule type" value="Genomic_DNA"/>
</dbReference>
<dbReference type="KEGG" id="cva:CVAR_2133"/>
<dbReference type="InterPro" id="IPR001387">
    <property type="entry name" value="Cro/C1-type_HTH"/>
</dbReference>
<dbReference type="STRING" id="858619.CVAR_2133"/>
<dbReference type="SUPFAM" id="SSF47413">
    <property type="entry name" value="lambda repressor-like DNA-binding domains"/>
    <property type="match status" value="1"/>
</dbReference>
<reference evidence="5 6" key="1">
    <citation type="journal article" date="2011" name="BMC Genomics">
        <title>Complete genome sequence of Corynebacterium variabile DSM 44702 isolated from the surface of smear-ripened cheeses and insights into cheese ripening and flavor generation.</title>
        <authorList>
            <person name="Schroeder J."/>
            <person name="Maus I."/>
            <person name="Trost E."/>
            <person name="Tauch A."/>
        </authorList>
    </citation>
    <scope>NUCLEOTIDE SEQUENCE [LARGE SCALE GENOMIC DNA]</scope>
    <source>
        <strain evidence="6">DSM 44702 / JCM 12073 / NCIMB 30131</strain>
    </source>
</reference>
<dbReference type="Gene3D" id="1.10.260.40">
    <property type="entry name" value="lambda repressor-like DNA-binding domains"/>
    <property type="match status" value="1"/>
</dbReference>
<keyword evidence="2" id="KW-0238">DNA-binding</keyword>
<evidence type="ECO:0000313" key="5">
    <source>
        <dbReference type="EMBL" id="AEK37483.1"/>
    </source>
</evidence>